<keyword evidence="4" id="KW-0433">Leucine-rich repeat</keyword>
<evidence type="ECO:0000256" key="8">
    <source>
        <dbReference type="ARBA" id="ARBA00022989"/>
    </source>
</evidence>
<evidence type="ECO:0000259" key="13">
    <source>
        <dbReference type="Pfam" id="PF08263"/>
    </source>
</evidence>
<feature type="signal peptide" evidence="12">
    <location>
        <begin position="1"/>
        <end position="22"/>
    </location>
</feature>
<reference evidence="14" key="1">
    <citation type="submission" date="2020-12" db="EMBL/GenBank/DDBJ databases">
        <title>WGS assembly of Carya illinoinensis cv. Pawnee.</title>
        <authorList>
            <person name="Platts A."/>
            <person name="Shu S."/>
            <person name="Wright S."/>
            <person name="Barry K."/>
            <person name="Edger P."/>
            <person name="Pires J.C."/>
            <person name="Schmutz J."/>
        </authorList>
    </citation>
    <scope>NUCLEOTIDE SEQUENCE</scope>
    <source>
        <tissue evidence="14">Leaf</tissue>
    </source>
</reference>
<dbReference type="PROSITE" id="PS51450">
    <property type="entry name" value="LRR"/>
    <property type="match status" value="1"/>
</dbReference>
<evidence type="ECO:0000256" key="12">
    <source>
        <dbReference type="SAM" id="SignalP"/>
    </source>
</evidence>
<evidence type="ECO:0000256" key="6">
    <source>
        <dbReference type="ARBA" id="ARBA00022729"/>
    </source>
</evidence>
<comment type="caution">
    <text evidence="14">The sequence shown here is derived from an EMBL/GenBank/DDBJ whole genome shotgun (WGS) entry which is preliminary data.</text>
</comment>
<feature type="domain" description="Leucine-rich repeat-containing N-terminal plant-type" evidence="13">
    <location>
        <begin position="32"/>
        <end position="69"/>
    </location>
</feature>
<evidence type="ECO:0000313" key="14">
    <source>
        <dbReference type="EMBL" id="KAG6652035.1"/>
    </source>
</evidence>
<comment type="similarity">
    <text evidence="2">Belongs to the RLP family.</text>
</comment>
<dbReference type="EMBL" id="CM031814">
    <property type="protein sequence ID" value="KAG6652035.1"/>
    <property type="molecule type" value="Genomic_DNA"/>
</dbReference>
<evidence type="ECO:0000256" key="1">
    <source>
        <dbReference type="ARBA" id="ARBA00004251"/>
    </source>
</evidence>
<keyword evidence="5" id="KW-0812">Transmembrane</keyword>
<organism evidence="14 15">
    <name type="scientific">Carya illinoinensis</name>
    <name type="common">Pecan</name>
    <dbReference type="NCBI Taxonomy" id="32201"/>
    <lineage>
        <taxon>Eukaryota</taxon>
        <taxon>Viridiplantae</taxon>
        <taxon>Streptophyta</taxon>
        <taxon>Embryophyta</taxon>
        <taxon>Tracheophyta</taxon>
        <taxon>Spermatophyta</taxon>
        <taxon>Magnoliopsida</taxon>
        <taxon>eudicotyledons</taxon>
        <taxon>Gunneridae</taxon>
        <taxon>Pentapetalae</taxon>
        <taxon>rosids</taxon>
        <taxon>fabids</taxon>
        <taxon>Fagales</taxon>
        <taxon>Juglandaceae</taxon>
        <taxon>Carya</taxon>
    </lineage>
</organism>
<evidence type="ECO:0000256" key="4">
    <source>
        <dbReference type="ARBA" id="ARBA00022614"/>
    </source>
</evidence>
<evidence type="ECO:0000313" key="15">
    <source>
        <dbReference type="Proteomes" id="UP000811609"/>
    </source>
</evidence>
<evidence type="ECO:0000256" key="5">
    <source>
        <dbReference type="ARBA" id="ARBA00022692"/>
    </source>
</evidence>
<dbReference type="GO" id="GO:0005886">
    <property type="term" value="C:plasma membrane"/>
    <property type="evidence" value="ECO:0007669"/>
    <property type="project" value="UniProtKB-SubCell"/>
</dbReference>
<dbReference type="PROSITE" id="PS51257">
    <property type="entry name" value="PROKAR_LIPOPROTEIN"/>
    <property type="match status" value="1"/>
</dbReference>
<keyword evidence="11" id="KW-0325">Glycoprotein</keyword>
<dbReference type="FunFam" id="3.80.10.10:FF:000041">
    <property type="entry name" value="LRR receptor-like serine/threonine-protein kinase ERECTA"/>
    <property type="match status" value="1"/>
</dbReference>
<dbReference type="AlphaFoldDB" id="A0A8T1QCC2"/>
<keyword evidence="15" id="KW-1185">Reference proteome</keyword>
<name>A0A8T1QCC2_CARIL</name>
<dbReference type="InterPro" id="IPR013210">
    <property type="entry name" value="LRR_N_plant-typ"/>
</dbReference>
<proteinExistence type="inferred from homology"/>
<evidence type="ECO:0000256" key="10">
    <source>
        <dbReference type="ARBA" id="ARBA00023170"/>
    </source>
</evidence>
<keyword evidence="10" id="KW-0675">Receptor</keyword>
<dbReference type="PANTHER" id="PTHR48052:SF70">
    <property type="entry name" value="PHYTOSULFOKINE RECEPTOR 1-LIKE"/>
    <property type="match status" value="1"/>
</dbReference>
<dbReference type="InterPro" id="IPR003591">
    <property type="entry name" value="Leu-rich_rpt_typical-subtyp"/>
</dbReference>
<dbReference type="PANTHER" id="PTHR48052">
    <property type="entry name" value="UNNAMED PRODUCT"/>
    <property type="match status" value="1"/>
</dbReference>
<dbReference type="Pfam" id="PF00560">
    <property type="entry name" value="LRR_1"/>
    <property type="match status" value="4"/>
</dbReference>
<accession>A0A8T1QCC2</accession>
<evidence type="ECO:0000256" key="7">
    <source>
        <dbReference type="ARBA" id="ARBA00022737"/>
    </source>
</evidence>
<keyword evidence="9" id="KW-0472">Membrane</keyword>
<dbReference type="Pfam" id="PF13855">
    <property type="entry name" value="LRR_8"/>
    <property type="match status" value="2"/>
</dbReference>
<feature type="chain" id="PRO_5035737673" description="Leucine-rich repeat-containing N-terminal plant-type domain-containing protein" evidence="12">
    <location>
        <begin position="23"/>
        <end position="601"/>
    </location>
</feature>
<sequence length="601" mass="65956">MGFRRFFLSFLLSAFFLSEVSISSSSSLACNSNDLKALTGLSNCLGSEIAGWNSVASPDCCNWTGVTCDSSTFSGRRVVGLELGSRKLKGKICESLADLDQLRFLNLSHNFLSGSLPGYLFRLQDLEIIDISFNDFVDPINGGMCALSSSIRDNGFSGPLKNGIANLSNLEKLDISSNLFSGILPDAFGSLTRLEQFSASSNQFSGRLPISVVNSPSLQMLILNNNSLTGPINLNCSAMKNLVSLGLGSNLFRGPIPDGLSFRRRLTALNLANNNLKGELPKNFKNLGALAHLSLSKNSLENISSTLRILQHCKNLSTLFLTKNFHNEEMPDTGNLQFQNLKGLVLSNCQLRGSIPQWLRSCTKLQLLDLAWNHLGGRIPSWFGKLESLFFLNLGNNFFNGEIPKSLTEIQRLKSGDISLEEPFTSFQVYYTRVGGVRSFSYKQISSLRPTLDLSYNMLEGPICPCFGDLKKLHVLFLAHNNLSGTIPSSLSAMTNLEVLDLSHNKLSGEIPLSLLEISFMSSFDISFNQLCGQIPQGGQFDTFPNTSFEGNNSLCCGGCTFWSRSCKWFCSYCHLLLLVRMGASEAAKKKEPSQLECVGH</sequence>
<evidence type="ECO:0000256" key="2">
    <source>
        <dbReference type="ARBA" id="ARBA00009592"/>
    </source>
</evidence>
<keyword evidence="3" id="KW-1003">Cell membrane</keyword>
<dbReference type="InterPro" id="IPR001611">
    <property type="entry name" value="Leu-rich_rpt"/>
</dbReference>
<dbReference type="Proteomes" id="UP000811609">
    <property type="component" value="Chromosome 6"/>
</dbReference>
<evidence type="ECO:0000256" key="11">
    <source>
        <dbReference type="ARBA" id="ARBA00023180"/>
    </source>
</evidence>
<evidence type="ECO:0000256" key="9">
    <source>
        <dbReference type="ARBA" id="ARBA00023136"/>
    </source>
</evidence>
<keyword evidence="8" id="KW-1133">Transmembrane helix</keyword>
<keyword evidence="7" id="KW-0677">Repeat</keyword>
<keyword evidence="6 12" id="KW-0732">Signal</keyword>
<comment type="subcellular location">
    <subcellularLocation>
        <location evidence="1">Cell membrane</location>
        <topology evidence="1">Single-pass type I membrane protein</topology>
    </subcellularLocation>
</comment>
<evidence type="ECO:0000256" key="3">
    <source>
        <dbReference type="ARBA" id="ARBA00022475"/>
    </source>
</evidence>
<dbReference type="SMART" id="SM00369">
    <property type="entry name" value="LRR_TYP"/>
    <property type="match status" value="5"/>
</dbReference>
<dbReference type="FunFam" id="3.80.10.10:FF:000213">
    <property type="entry name" value="Tyrosine-sulfated glycopeptide receptor 1"/>
    <property type="match status" value="1"/>
</dbReference>
<gene>
    <name evidence="14" type="ORF">CIPAW_06G155400</name>
</gene>
<dbReference type="Pfam" id="PF08263">
    <property type="entry name" value="LRRNT_2"/>
    <property type="match status" value="1"/>
</dbReference>
<protein>
    <recommendedName>
        <fullName evidence="13">Leucine-rich repeat-containing N-terminal plant-type domain-containing protein</fullName>
    </recommendedName>
</protein>